<dbReference type="InterPro" id="IPR029061">
    <property type="entry name" value="THDP-binding"/>
</dbReference>
<evidence type="ECO:0000256" key="17">
    <source>
        <dbReference type="ARBA" id="ARBA00051042"/>
    </source>
</evidence>
<evidence type="ECO:0000256" key="5">
    <source>
        <dbReference type="ARBA" id="ARBA00006936"/>
    </source>
</evidence>
<evidence type="ECO:0000313" key="20">
    <source>
        <dbReference type="Proteomes" id="UP000316079"/>
    </source>
</evidence>
<evidence type="ECO:0000256" key="3">
    <source>
        <dbReference type="ARBA" id="ARBA00004123"/>
    </source>
</evidence>
<dbReference type="Gene3D" id="1.10.287.1150">
    <property type="entry name" value="TPP helical domain"/>
    <property type="match status" value="1"/>
</dbReference>
<comment type="caution">
    <text evidence="19">The sequence shown here is derived from an EMBL/GenBank/DDBJ whole genome shotgun (WGS) entry which is preliminary data.</text>
</comment>
<accession>A0A553NI52</accession>
<dbReference type="GO" id="GO:0004591">
    <property type="term" value="F:oxoglutarate dehydrogenase (succinyl-transferring) activity"/>
    <property type="evidence" value="ECO:0007669"/>
    <property type="project" value="UniProtKB-EC"/>
</dbReference>
<dbReference type="FunFam" id="3.40.50.970:FF:000002">
    <property type="entry name" value="2-oxoglutarate dehydrogenase, E1 component"/>
    <property type="match status" value="1"/>
</dbReference>
<dbReference type="Proteomes" id="UP000316079">
    <property type="component" value="Unassembled WGS sequence"/>
</dbReference>
<organism evidence="19 20">
    <name type="scientific">Danionella cerebrum</name>
    <dbReference type="NCBI Taxonomy" id="2873325"/>
    <lineage>
        <taxon>Eukaryota</taxon>
        <taxon>Metazoa</taxon>
        <taxon>Chordata</taxon>
        <taxon>Craniata</taxon>
        <taxon>Vertebrata</taxon>
        <taxon>Euteleostomi</taxon>
        <taxon>Actinopterygii</taxon>
        <taxon>Neopterygii</taxon>
        <taxon>Teleostei</taxon>
        <taxon>Ostariophysi</taxon>
        <taxon>Cypriniformes</taxon>
        <taxon>Danionidae</taxon>
        <taxon>Danioninae</taxon>
        <taxon>Danionella</taxon>
    </lineage>
</organism>
<comment type="catalytic activity">
    <reaction evidence="17">
        <text>N(6)-[(R)-lipoyl]-L-lysyl-[protein] + 2-oxoglutarate + H(+) = N(6)-[(R)-S(8)-succinyldihydrolipoyl]-L-lysyl-[protein] + CO2</text>
        <dbReference type="Rhea" id="RHEA:12188"/>
        <dbReference type="Rhea" id="RHEA-COMP:10474"/>
        <dbReference type="Rhea" id="RHEA-COMP:20092"/>
        <dbReference type="ChEBI" id="CHEBI:15378"/>
        <dbReference type="ChEBI" id="CHEBI:16526"/>
        <dbReference type="ChEBI" id="CHEBI:16810"/>
        <dbReference type="ChEBI" id="CHEBI:83099"/>
        <dbReference type="ChEBI" id="CHEBI:83120"/>
        <dbReference type="EC" id="1.2.4.2"/>
    </reaction>
    <physiologicalReaction direction="left-to-right" evidence="17">
        <dbReference type="Rhea" id="RHEA:12189"/>
    </physiologicalReaction>
</comment>
<dbReference type="STRING" id="623744.A0A553NI52"/>
<keyword evidence="13" id="KW-0496">Mitochondrion</keyword>
<evidence type="ECO:0000256" key="15">
    <source>
        <dbReference type="ARBA" id="ARBA00023242"/>
    </source>
</evidence>
<keyword evidence="9" id="KW-0460">Magnesium</keyword>
<dbReference type="Gene3D" id="3.40.50.12470">
    <property type="match status" value="1"/>
</dbReference>
<evidence type="ECO:0000256" key="16">
    <source>
        <dbReference type="ARBA" id="ARBA00030680"/>
    </source>
</evidence>
<comment type="subcellular location">
    <subcellularLocation>
        <location evidence="4">Mitochondrion</location>
    </subcellularLocation>
    <subcellularLocation>
        <location evidence="3">Nucleus</location>
    </subcellularLocation>
</comment>
<evidence type="ECO:0000256" key="6">
    <source>
        <dbReference type="ARBA" id="ARBA00012280"/>
    </source>
</evidence>
<gene>
    <name evidence="19" type="ORF">DNTS_006078</name>
</gene>
<dbReference type="AlphaFoldDB" id="A0A553NI52"/>
<comment type="cofactor">
    <cofactor evidence="2">
        <name>thiamine diphosphate</name>
        <dbReference type="ChEBI" id="CHEBI:58937"/>
    </cofactor>
</comment>
<evidence type="ECO:0000256" key="14">
    <source>
        <dbReference type="ARBA" id="ARBA00023152"/>
    </source>
</evidence>
<evidence type="ECO:0000256" key="13">
    <source>
        <dbReference type="ARBA" id="ARBA00023128"/>
    </source>
</evidence>
<keyword evidence="20" id="KW-1185">Reference proteome</keyword>
<dbReference type="GO" id="GO:0046872">
    <property type="term" value="F:metal ion binding"/>
    <property type="evidence" value="ECO:0007669"/>
    <property type="project" value="UniProtKB-KW"/>
</dbReference>
<keyword evidence="10" id="KW-0809">Transit peptide</keyword>
<keyword evidence="15" id="KW-0539">Nucleus</keyword>
<dbReference type="Gene3D" id="3.40.50.970">
    <property type="match status" value="1"/>
</dbReference>
<dbReference type="GO" id="GO:0006096">
    <property type="term" value="P:glycolytic process"/>
    <property type="evidence" value="ECO:0007669"/>
    <property type="project" value="UniProtKB-KW"/>
</dbReference>
<dbReference type="GO" id="GO:0006099">
    <property type="term" value="P:tricarboxylic acid cycle"/>
    <property type="evidence" value="ECO:0007669"/>
    <property type="project" value="TreeGrafter"/>
</dbReference>
<protein>
    <recommendedName>
        <fullName evidence="6">oxoglutarate dehydrogenase (succinyl-transferring)</fullName>
        <ecNumber evidence="6">1.2.4.2</ecNumber>
    </recommendedName>
    <alternativeName>
        <fullName evidence="16">Alpha-ketoglutarate dehydrogenase</fullName>
    </alternativeName>
</protein>
<evidence type="ECO:0000256" key="7">
    <source>
        <dbReference type="ARBA" id="ARBA00022723"/>
    </source>
</evidence>
<evidence type="ECO:0000256" key="4">
    <source>
        <dbReference type="ARBA" id="ARBA00004173"/>
    </source>
</evidence>
<keyword evidence="8" id="KW-0106">Calcium</keyword>
<evidence type="ECO:0000256" key="1">
    <source>
        <dbReference type="ARBA" id="ARBA00001946"/>
    </source>
</evidence>
<dbReference type="GO" id="GO:0005634">
    <property type="term" value="C:nucleus"/>
    <property type="evidence" value="ECO:0007669"/>
    <property type="project" value="UniProtKB-SubCell"/>
</dbReference>
<evidence type="ECO:0000256" key="8">
    <source>
        <dbReference type="ARBA" id="ARBA00022837"/>
    </source>
</evidence>
<evidence type="ECO:0000256" key="10">
    <source>
        <dbReference type="ARBA" id="ARBA00022946"/>
    </source>
</evidence>
<keyword evidence="11" id="KW-0560">Oxidoreductase</keyword>
<name>A0A553NI52_9TELE</name>
<dbReference type="PANTHER" id="PTHR23152:SF7">
    <property type="entry name" value="2-OXOGLUTARATE DEHYDROGENASE COMPLEX COMPONENT E1"/>
    <property type="match status" value="1"/>
</dbReference>
<dbReference type="EC" id="1.2.4.2" evidence="6"/>
<dbReference type="SUPFAM" id="SSF52518">
    <property type="entry name" value="Thiamin diphosphate-binding fold (THDP-binding)"/>
    <property type="match status" value="1"/>
</dbReference>
<evidence type="ECO:0000313" key="19">
    <source>
        <dbReference type="EMBL" id="TRY65078.1"/>
    </source>
</evidence>
<comment type="cofactor">
    <cofactor evidence="1">
        <name>Mg(2+)</name>
        <dbReference type="ChEBI" id="CHEBI:18420"/>
    </cofactor>
</comment>
<dbReference type="OrthoDB" id="8867897at2759"/>
<reference evidence="19 20" key="1">
    <citation type="journal article" date="2019" name="Sci. Data">
        <title>Hybrid genome assembly and annotation of Danionella translucida.</title>
        <authorList>
            <person name="Kadobianskyi M."/>
            <person name="Schulze L."/>
            <person name="Schuelke M."/>
            <person name="Judkewitz B."/>
        </authorList>
    </citation>
    <scope>NUCLEOTIDE SEQUENCE [LARGE SCALE GENOMIC DNA]</scope>
    <source>
        <strain evidence="19 20">Bolton</strain>
    </source>
</reference>
<dbReference type="GO" id="GO:0030976">
    <property type="term" value="F:thiamine pyrophosphate binding"/>
    <property type="evidence" value="ECO:0007669"/>
    <property type="project" value="InterPro"/>
</dbReference>
<dbReference type="InterPro" id="IPR001017">
    <property type="entry name" value="DH_E1"/>
</dbReference>
<dbReference type="Pfam" id="PF00676">
    <property type="entry name" value="E1_dh"/>
    <property type="match status" value="1"/>
</dbReference>
<evidence type="ECO:0000259" key="18">
    <source>
        <dbReference type="Pfam" id="PF00676"/>
    </source>
</evidence>
<dbReference type="InterPro" id="IPR011603">
    <property type="entry name" value="2oxoglutarate_DH_E1"/>
</dbReference>
<evidence type="ECO:0000256" key="11">
    <source>
        <dbReference type="ARBA" id="ARBA00023002"/>
    </source>
</evidence>
<dbReference type="CDD" id="cd02016">
    <property type="entry name" value="TPP_E1_OGDC_like"/>
    <property type="match status" value="1"/>
</dbReference>
<evidence type="ECO:0000256" key="2">
    <source>
        <dbReference type="ARBA" id="ARBA00001964"/>
    </source>
</evidence>
<proteinExistence type="inferred from homology"/>
<dbReference type="EMBL" id="SRMA01026952">
    <property type="protein sequence ID" value="TRY65078.1"/>
    <property type="molecule type" value="Genomic_DNA"/>
</dbReference>
<sequence>MPLSFYGLEETDLDKVFRLPTTTFIGGGDTALPLREIIRRLEMAYCQHIGVEFMFINDVEQCQWIREKFEKPEVLRFTLDEKRTLLARMWSSEKRFGLEGCESLIPALKTIIDKSSESGVENVIMGMPHRGRLNVLANVIRKELEQIFCQFDSKLEAADEGSGDVKYHLGMYHRRINRVTDRQITLSLVANPSHLEAVDPVVQGKTKAEQFYCGDTDGNRVMSILLHGDAAFAGQGIVYETFHLSDLPSYTTHGTIHVVVNNQIGFTTDPRMARSSPYPTDVARVVNAPIFHVNADDPEAVMYVCNVAAEWRATFHKDVVVDLVSYRRNGHNEMDEPMFTQPLMYKQIRKQKTVLQKYAEKLIDEGAVSRQEYEEEIAKYDKICEEAYARSKDEKILHIKHWLDSPWPGFFTLDGQPKTMSCPSTGLNEEVLAHIGSVASSVPVEDFTIHGGLSRILKGRAAMIEARTVDWALGEYMALGSLLKEGIHVRLSGQDVERGTFRSVTNQNVAVYRQTRVKAPPAPDNYVLEAYSLKYTAHI</sequence>
<dbReference type="GO" id="GO:0045252">
    <property type="term" value="C:oxoglutarate dehydrogenase complex"/>
    <property type="evidence" value="ECO:0007669"/>
    <property type="project" value="TreeGrafter"/>
</dbReference>
<dbReference type="PANTHER" id="PTHR23152">
    <property type="entry name" value="2-OXOGLUTARATE DEHYDROGENASE"/>
    <property type="match status" value="1"/>
</dbReference>
<evidence type="ECO:0000256" key="9">
    <source>
        <dbReference type="ARBA" id="ARBA00022842"/>
    </source>
</evidence>
<keyword evidence="14" id="KW-0324">Glycolysis</keyword>
<keyword evidence="12" id="KW-0786">Thiamine pyrophosphate</keyword>
<keyword evidence="7" id="KW-0479">Metal-binding</keyword>
<comment type="similarity">
    <text evidence="5">Belongs to the alpha-ketoglutarate dehydrogenase family.</text>
</comment>
<evidence type="ECO:0000256" key="12">
    <source>
        <dbReference type="ARBA" id="ARBA00023052"/>
    </source>
</evidence>
<feature type="domain" description="Dehydrogenase E1 component" evidence="18">
    <location>
        <begin position="87"/>
        <end position="399"/>
    </location>
</feature>
<dbReference type="GO" id="GO:0005739">
    <property type="term" value="C:mitochondrion"/>
    <property type="evidence" value="ECO:0007669"/>
    <property type="project" value="UniProtKB-SubCell"/>
</dbReference>